<dbReference type="SUPFAM" id="SSF56112">
    <property type="entry name" value="Protein kinase-like (PK-like)"/>
    <property type="match status" value="1"/>
</dbReference>
<dbReference type="EC" id="2.7.12.1" evidence="9"/>
<dbReference type="GO" id="GO:0004713">
    <property type="term" value="F:protein tyrosine kinase activity"/>
    <property type="evidence" value="ECO:0007669"/>
    <property type="project" value="UniProtKB-KW"/>
</dbReference>
<evidence type="ECO:0000256" key="4">
    <source>
        <dbReference type="ARBA" id="ARBA00022741"/>
    </source>
</evidence>
<dbReference type="GO" id="GO:0030447">
    <property type="term" value="P:filamentous growth"/>
    <property type="evidence" value="ECO:0007669"/>
    <property type="project" value="UniProtKB-ARBA"/>
</dbReference>
<keyword evidence="3 9" id="KW-0808">Transferase</keyword>
<dbReference type="GO" id="GO:0004712">
    <property type="term" value="F:protein serine/threonine/tyrosine kinase activity"/>
    <property type="evidence" value="ECO:0007669"/>
    <property type="project" value="UniProtKB-EC"/>
</dbReference>
<dbReference type="HOGENOM" id="CLU_379543_0_0_1"/>
<feature type="region of interest" description="Disordered" evidence="11">
    <location>
        <begin position="489"/>
        <end position="509"/>
    </location>
</feature>
<gene>
    <name evidence="14" type="ORF">KUCA_T00001648001</name>
</gene>
<dbReference type="PANTHER" id="PTHR44167">
    <property type="entry name" value="OVARIAN-SPECIFIC SERINE/THREONINE-PROTEIN KINASE LOK-RELATED"/>
    <property type="match status" value="1"/>
</dbReference>
<evidence type="ECO:0000256" key="2">
    <source>
        <dbReference type="ARBA" id="ARBA00022527"/>
    </source>
</evidence>
<evidence type="ECO:0000256" key="9">
    <source>
        <dbReference type="PIRNR" id="PIRNR000661"/>
    </source>
</evidence>
<dbReference type="FunFam" id="1.10.510.10:FF:000651">
    <property type="entry name" value="Serine/threonine-protein kinase RAD53"/>
    <property type="match status" value="1"/>
</dbReference>
<comment type="catalytic activity">
    <reaction evidence="7">
        <text>L-threonyl-[protein] + ATP = O-phospho-L-threonyl-[protein] + ADP + H(+)</text>
        <dbReference type="Rhea" id="RHEA:46608"/>
        <dbReference type="Rhea" id="RHEA-COMP:11060"/>
        <dbReference type="Rhea" id="RHEA-COMP:11605"/>
        <dbReference type="ChEBI" id="CHEBI:15378"/>
        <dbReference type="ChEBI" id="CHEBI:30013"/>
        <dbReference type="ChEBI" id="CHEBI:30616"/>
        <dbReference type="ChEBI" id="CHEBI:61977"/>
        <dbReference type="ChEBI" id="CHEBI:456216"/>
        <dbReference type="EC" id="2.7.11.1"/>
    </reaction>
</comment>
<keyword evidence="15" id="KW-1185">Reference proteome</keyword>
<dbReference type="PROSITE" id="PS00108">
    <property type="entry name" value="PROTEIN_KINASE_ST"/>
    <property type="match status" value="1"/>
</dbReference>
<evidence type="ECO:0000256" key="6">
    <source>
        <dbReference type="ARBA" id="ARBA00022840"/>
    </source>
</evidence>
<sequence>MSDTDKALPDRVVVSPERTTNNNDAGQDKKQTQMTQPTQPSGHDLMIDTSDQELLSEGTICRLVCTSSKDGTTGHFDLKLKPGTHSAIEEWTFGRNQLCDFVLPTKSNRISNKHFKLWLNKEGHMENGKVGRYDSLMVQDLSTNGTYYNGSKLVKGNNYMITQGDEISVGIGVPADVIRYVALFPISTRTSSSGSANLKGGIADDFLIKDEVVGSGAFATVKKGIERSTGKTYAVKIVSKKKAMTGDLDTVSRELLILKRLDHPGIVRLKAFYEDADNYYLVMEFVSGGDLMDFVAGYGSVGEVAGREIARQILEAIKYVHELGISHRDLKPDNILIAQDDPVIVKITDFGLAKVADTTNIMKTFCGTLAYVAPEVISSRHSKRKSLQVSQASKDVSYSSKVDMWSLGCLVFVILTAHLPFSGSTQESLFRNITTGNYHESLLKENDISIDGRQFVRALLEVDFMKRLNAKEALEHPWFKGCDNEDSQISLSQSQSHQKRIESQKQSQKQSQKLELEQSLIASPKFVVPKIPASQTPVVIPGMKIRVEDSPDNLKLEHATSMVSLEEEELKSFPKADRDASQIAAPPGTFLSLIKDAGSVSRVGSIHVPQGCNPFVIGRIANSHYQISESRISKIHCMIMKKRHPVLQTSIFESPAMGLDDVWLLDCSTNACFINGKRIGKGRKARLSNGDRIHIFVDLPHNERLSYKVVINDGTGLFNGGQKSGAESSEEMNIIEQDEYDKKLFPANLLATDAVNRGKRAQDSVITTNPKKPRRADLSKIT</sequence>
<dbReference type="FunFam" id="3.30.200.20:FF:000315">
    <property type="entry name" value="Calcium-dependent protein kinase 3"/>
    <property type="match status" value="1"/>
</dbReference>
<dbReference type="OrthoDB" id="10252171at2759"/>
<evidence type="ECO:0000256" key="10">
    <source>
        <dbReference type="PROSITE-ProRule" id="PRU10141"/>
    </source>
</evidence>
<feature type="region of interest" description="Disordered" evidence="11">
    <location>
        <begin position="759"/>
        <end position="782"/>
    </location>
</feature>
<evidence type="ECO:0000259" key="13">
    <source>
        <dbReference type="PROSITE" id="PS50011"/>
    </source>
</evidence>
<dbReference type="Proteomes" id="UP000019384">
    <property type="component" value="Unassembled WGS sequence"/>
</dbReference>
<dbReference type="PANTHER" id="PTHR44167:SF24">
    <property type="entry name" value="SERINE_THREONINE-PROTEIN KINASE CHK2"/>
    <property type="match status" value="1"/>
</dbReference>
<evidence type="ECO:0000256" key="8">
    <source>
        <dbReference type="ARBA" id="ARBA00048679"/>
    </source>
</evidence>
<dbReference type="EMBL" id="HG793126">
    <property type="protein sequence ID" value="CDK25678.1"/>
    <property type="molecule type" value="Genomic_DNA"/>
</dbReference>
<dbReference type="GO" id="GO:0043247">
    <property type="term" value="P:telomere maintenance in response to DNA damage"/>
    <property type="evidence" value="ECO:0007669"/>
    <property type="project" value="EnsemblFungi"/>
</dbReference>
<dbReference type="Gene3D" id="1.10.510.10">
    <property type="entry name" value="Transferase(Phosphotransferase) domain 1"/>
    <property type="match status" value="1"/>
</dbReference>
<dbReference type="GO" id="GO:0051598">
    <property type="term" value="P:meiotic recombination checkpoint signaling"/>
    <property type="evidence" value="ECO:0007669"/>
    <property type="project" value="TreeGrafter"/>
</dbReference>
<evidence type="ECO:0000313" key="15">
    <source>
        <dbReference type="Proteomes" id="UP000019384"/>
    </source>
</evidence>
<dbReference type="SMART" id="SM00240">
    <property type="entry name" value="FHA"/>
    <property type="match status" value="2"/>
</dbReference>
<accession>W6MIF7</accession>
<dbReference type="InterPro" id="IPR008271">
    <property type="entry name" value="Ser/Thr_kinase_AS"/>
</dbReference>
<dbReference type="PROSITE" id="PS50011">
    <property type="entry name" value="PROTEIN_KINASE_DOM"/>
    <property type="match status" value="1"/>
</dbReference>
<dbReference type="Pfam" id="PF00069">
    <property type="entry name" value="Pkinase"/>
    <property type="match status" value="1"/>
</dbReference>
<dbReference type="GO" id="GO:0008104">
    <property type="term" value="P:intracellular protein localization"/>
    <property type="evidence" value="ECO:0007669"/>
    <property type="project" value="EnsemblFungi"/>
</dbReference>
<feature type="binding site" evidence="10">
    <location>
        <position position="236"/>
    </location>
    <ligand>
        <name>ATP</name>
        <dbReference type="ChEBI" id="CHEBI:30616"/>
    </ligand>
</feature>
<protein>
    <recommendedName>
        <fullName evidence="9">Serine/threonine-protein kinase RAD53</fullName>
        <ecNumber evidence="9">2.7.12.1</ecNumber>
    </recommendedName>
</protein>
<proteinExistence type="inferred from homology"/>
<feature type="domain" description="FHA" evidence="12">
    <location>
        <begin position="91"/>
        <end position="153"/>
    </location>
</feature>
<dbReference type="PROSITE" id="PS50006">
    <property type="entry name" value="FHA_DOMAIN"/>
    <property type="match status" value="2"/>
</dbReference>
<dbReference type="SMART" id="SM00220">
    <property type="entry name" value="S_TKc"/>
    <property type="match status" value="1"/>
</dbReference>
<dbReference type="GO" id="GO:0003688">
    <property type="term" value="F:DNA replication origin binding"/>
    <property type="evidence" value="ECO:0007669"/>
    <property type="project" value="EnsemblFungi"/>
</dbReference>
<dbReference type="GeneID" id="34519077"/>
<keyword evidence="9" id="KW-0829">Tyrosine-protein kinase</keyword>
<name>W6MIF7_9ASCO</name>
<dbReference type="GO" id="GO:0006281">
    <property type="term" value="P:DNA repair"/>
    <property type="evidence" value="ECO:0007669"/>
    <property type="project" value="EnsemblFungi"/>
</dbReference>
<comment type="catalytic activity">
    <reaction evidence="8">
        <text>L-seryl-[protein] + ATP = O-phospho-L-seryl-[protein] + ADP + H(+)</text>
        <dbReference type="Rhea" id="RHEA:17989"/>
        <dbReference type="Rhea" id="RHEA-COMP:9863"/>
        <dbReference type="Rhea" id="RHEA-COMP:11604"/>
        <dbReference type="ChEBI" id="CHEBI:15378"/>
        <dbReference type="ChEBI" id="CHEBI:29999"/>
        <dbReference type="ChEBI" id="CHEBI:30616"/>
        <dbReference type="ChEBI" id="CHEBI:83421"/>
        <dbReference type="ChEBI" id="CHEBI:456216"/>
        <dbReference type="EC" id="2.7.11.1"/>
    </reaction>
</comment>
<evidence type="ECO:0000256" key="7">
    <source>
        <dbReference type="ARBA" id="ARBA00047899"/>
    </source>
</evidence>
<dbReference type="Gene3D" id="2.60.200.20">
    <property type="match status" value="2"/>
</dbReference>
<keyword evidence="5 9" id="KW-0418">Kinase</keyword>
<dbReference type="GO" id="GO:0005524">
    <property type="term" value="F:ATP binding"/>
    <property type="evidence" value="ECO:0007669"/>
    <property type="project" value="UniProtKB-UniRule"/>
</dbReference>
<feature type="domain" description="FHA" evidence="12">
    <location>
        <begin position="615"/>
        <end position="679"/>
    </location>
</feature>
<comment type="function">
    <text evidence="9">Controls S-phase checkpoint as well as G1 and G2 DNA damage checkpoints. Phosphorylates proteins on serine, threonine, and tyrosine. Prevents entry into anaphase and mitotic exit after DNA damage via regulation of the Polo kinase CDC5.</text>
</comment>
<dbReference type="InterPro" id="IPR016256">
    <property type="entry name" value="Ser/Thr_kinase_Rad53"/>
</dbReference>
<keyword evidence="6 9" id="KW-0067">ATP-binding</keyword>
<comment type="subcellular location">
    <subcellularLocation>
        <location evidence="9">Nucleus</location>
    </subcellularLocation>
</comment>
<evidence type="ECO:0000259" key="12">
    <source>
        <dbReference type="PROSITE" id="PS50006"/>
    </source>
</evidence>
<evidence type="ECO:0000256" key="11">
    <source>
        <dbReference type="SAM" id="MobiDB-lite"/>
    </source>
</evidence>
<feature type="region of interest" description="Disordered" evidence="11">
    <location>
        <begin position="1"/>
        <end position="46"/>
    </location>
</feature>
<dbReference type="PIRSF" id="PIRSF000661">
    <property type="entry name" value="Ser/Thr_PK_RAD53"/>
    <property type="match status" value="1"/>
</dbReference>
<dbReference type="InterPro" id="IPR000719">
    <property type="entry name" value="Prot_kinase_dom"/>
</dbReference>
<dbReference type="SUPFAM" id="SSF49879">
    <property type="entry name" value="SMAD/FHA domain"/>
    <property type="match status" value="2"/>
</dbReference>
<comment type="catalytic activity">
    <reaction evidence="9">
        <text>L-threonyl-[protein] + ATP = O-phospho-L-threonyl-[protein] + ADP + H(+)</text>
        <dbReference type="Rhea" id="RHEA:46608"/>
        <dbReference type="Rhea" id="RHEA-COMP:11060"/>
        <dbReference type="Rhea" id="RHEA-COMP:11605"/>
        <dbReference type="ChEBI" id="CHEBI:15378"/>
        <dbReference type="ChEBI" id="CHEBI:30013"/>
        <dbReference type="ChEBI" id="CHEBI:30616"/>
        <dbReference type="ChEBI" id="CHEBI:61977"/>
        <dbReference type="ChEBI" id="CHEBI:456216"/>
        <dbReference type="EC" id="2.7.12.1"/>
    </reaction>
</comment>
<keyword evidence="2 9" id="KW-0723">Serine/threonine-protein kinase</keyword>
<dbReference type="STRING" id="1382522.W6MIF7"/>
<keyword evidence="9" id="KW-0131">Cell cycle</keyword>
<dbReference type="GO" id="GO:0004674">
    <property type="term" value="F:protein serine/threonine kinase activity"/>
    <property type="evidence" value="ECO:0007669"/>
    <property type="project" value="UniProtKB-KW"/>
</dbReference>
<dbReference type="InterPro" id="IPR017441">
    <property type="entry name" value="Protein_kinase_ATP_BS"/>
</dbReference>
<keyword evidence="9" id="KW-0227">DNA damage</keyword>
<comment type="similarity">
    <text evidence="1 9">Belongs to the protein kinase superfamily. CAMK Ser/Thr protein kinase family. CHEK2 subfamily.</text>
</comment>
<evidence type="ECO:0000256" key="1">
    <source>
        <dbReference type="ARBA" id="ARBA00005575"/>
    </source>
</evidence>
<keyword evidence="9" id="KW-0539">Nucleus</keyword>
<dbReference type="Gene3D" id="3.30.200.20">
    <property type="entry name" value="Phosphorylase Kinase, domain 1"/>
    <property type="match status" value="1"/>
</dbReference>
<dbReference type="PROSITE" id="PS00107">
    <property type="entry name" value="PROTEIN_KINASE_ATP"/>
    <property type="match status" value="1"/>
</dbReference>
<reference evidence="14" key="1">
    <citation type="submission" date="2013-12" db="EMBL/GenBank/DDBJ databases">
        <authorList>
            <person name="Genoscope - CEA"/>
        </authorList>
    </citation>
    <scope>NUCLEOTIDE SEQUENCE</scope>
    <source>
        <strain evidence="14">CBS 1993</strain>
    </source>
</reference>
<dbReference type="AlphaFoldDB" id="W6MIF7"/>
<dbReference type="GO" id="GO:0009202">
    <property type="term" value="P:deoxyribonucleoside triphosphate biosynthetic process"/>
    <property type="evidence" value="ECO:0007669"/>
    <property type="project" value="EnsemblFungi"/>
</dbReference>
<dbReference type="GO" id="GO:0006270">
    <property type="term" value="P:DNA replication initiation"/>
    <property type="evidence" value="ECO:0007669"/>
    <property type="project" value="EnsemblFungi"/>
</dbReference>
<dbReference type="GO" id="GO:0000077">
    <property type="term" value="P:DNA damage checkpoint signaling"/>
    <property type="evidence" value="ECO:0007669"/>
    <property type="project" value="EnsemblFungi"/>
</dbReference>
<organism evidence="14 15">
    <name type="scientific">Kuraishia capsulata CBS 1993</name>
    <dbReference type="NCBI Taxonomy" id="1382522"/>
    <lineage>
        <taxon>Eukaryota</taxon>
        <taxon>Fungi</taxon>
        <taxon>Dikarya</taxon>
        <taxon>Ascomycota</taxon>
        <taxon>Saccharomycotina</taxon>
        <taxon>Pichiomycetes</taxon>
        <taxon>Pichiales</taxon>
        <taxon>Pichiaceae</taxon>
        <taxon>Kuraishia</taxon>
    </lineage>
</organism>
<evidence type="ECO:0000313" key="14">
    <source>
        <dbReference type="EMBL" id="CDK25678.1"/>
    </source>
</evidence>
<dbReference type="InterPro" id="IPR008984">
    <property type="entry name" value="SMAD_FHA_dom_sf"/>
</dbReference>
<dbReference type="InterPro" id="IPR000253">
    <property type="entry name" value="FHA_dom"/>
</dbReference>
<dbReference type="RefSeq" id="XP_022457689.1">
    <property type="nucleotide sequence ID" value="XM_022603849.1"/>
</dbReference>
<dbReference type="GO" id="GO:0005634">
    <property type="term" value="C:nucleus"/>
    <property type="evidence" value="ECO:0007669"/>
    <property type="project" value="UniProtKB-SubCell"/>
</dbReference>
<dbReference type="GO" id="GO:0106310">
    <property type="term" value="F:protein serine kinase activity"/>
    <property type="evidence" value="ECO:0007669"/>
    <property type="project" value="RHEA"/>
</dbReference>
<evidence type="ECO:0000256" key="3">
    <source>
        <dbReference type="ARBA" id="ARBA00022679"/>
    </source>
</evidence>
<keyword evidence="4 9" id="KW-0547">Nucleotide-binding</keyword>
<dbReference type="GO" id="GO:0005829">
    <property type="term" value="C:cytosol"/>
    <property type="evidence" value="ECO:0007669"/>
    <property type="project" value="EnsemblFungi"/>
</dbReference>
<feature type="domain" description="Protein kinase" evidence="13">
    <location>
        <begin position="207"/>
        <end position="479"/>
    </location>
</feature>
<dbReference type="InterPro" id="IPR011009">
    <property type="entry name" value="Kinase-like_dom_sf"/>
</dbReference>
<reference evidence="14" key="2">
    <citation type="submission" date="2014-02" db="EMBL/GenBank/DDBJ databases">
        <title>Complete DNA sequence of /Kuraishia capsulata/ illustrates novel genomic features among budding yeasts (/Saccharomycotina/).</title>
        <authorList>
            <person name="Morales L."/>
            <person name="Noel B."/>
            <person name="Porcel B."/>
            <person name="Marcet-Houben M."/>
            <person name="Hullo M-F."/>
            <person name="Sacerdot C."/>
            <person name="Tekaia F."/>
            <person name="Leh-Louis V."/>
            <person name="Despons L."/>
            <person name="Khanna V."/>
            <person name="Aury J-M."/>
            <person name="Barbe V."/>
            <person name="Couloux A."/>
            <person name="Labadie K."/>
            <person name="Pelletier E."/>
            <person name="Souciet J-L."/>
            <person name="Boekhout T."/>
            <person name="Gabaldon T."/>
            <person name="Wincker P."/>
            <person name="Dujon B."/>
        </authorList>
    </citation>
    <scope>NUCLEOTIDE SEQUENCE</scope>
    <source>
        <strain evidence="14">CBS 1993</strain>
    </source>
</reference>
<dbReference type="Pfam" id="PF00498">
    <property type="entry name" value="FHA"/>
    <property type="match status" value="2"/>
</dbReference>
<evidence type="ECO:0000256" key="5">
    <source>
        <dbReference type="ARBA" id="ARBA00022777"/>
    </source>
</evidence>